<name>A0A8S1P2U4_9CILI</name>
<evidence type="ECO:0000313" key="1">
    <source>
        <dbReference type="EMBL" id="CAD8097264.1"/>
    </source>
</evidence>
<sequence>MDLKEVQKNQFNERKKIFSAPYTNIKDHKKKQRFLKSFCFRFEKKFLSSILDITEFIKAISFPVNEYKANYLKSMMNVKKFSTKDTNNIIRLSNIEFNLKYDYAQLDEKISIFL</sequence>
<gene>
    <name evidence="1" type="ORF">PSON_ATCC_30995.1.T0680055</name>
</gene>
<reference evidence="1" key="1">
    <citation type="submission" date="2021-01" db="EMBL/GenBank/DDBJ databases">
        <authorList>
            <consortium name="Genoscope - CEA"/>
            <person name="William W."/>
        </authorList>
    </citation>
    <scope>NUCLEOTIDE SEQUENCE</scope>
</reference>
<evidence type="ECO:0000313" key="2">
    <source>
        <dbReference type="Proteomes" id="UP000692954"/>
    </source>
</evidence>
<proteinExistence type="predicted"/>
<accession>A0A8S1P2U4</accession>
<dbReference type="EMBL" id="CAJJDN010000068">
    <property type="protein sequence ID" value="CAD8097264.1"/>
    <property type="molecule type" value="Genomic_DNA"/>
</dbReference>
<dbReference type="AlphaFoldDB" id="A0A8S1P2U4"/>
<keyword evidence="2" id="KW-1185">Reference proteome</keyword>
<comment type="caution">
    <text evidence="1">The sequence shown here is derived from an EMBL/GenBank/DDBJ whole genome shotgun (WGS) entry which is preliminary data.</text>
</comment>
<protein>
    <submittedName>
        <fullName evidence="1">Uncharacterized protein</fullName>
    </submittedName>
</protein>
<dbReference type="Proteomes" id="UP000692954">
    <property type="component" value="Unassembled WGS sequence"/>
</dbReference>
<organism evidence="1 2">
    <name type="scientific">Paramecium sonneborni</name>
    <dbReference type="NCBI Taxonomy" id="65129"/>
    <lineage>
        <taxon>Eukaryota</taxon>
        <taxon>Sar</taxon>
        <taxon>Alveolata</taxon>
        <taxon>Ciliophora</taxon>
        <taxon>Intramacronucleata</taxon>
        <taxon>Oligohymenophorea</taxon>
        <taxon>Peniculida</taxon>
        <taxon>Parameciidae</taxon>
        <taxon>Paramecium</taxon>
    </lineage>
</organism>